<organism evidence="3 4">
    <name type="scientific">Alternaria dauci</name>
    <dbReference type="NCBI Taxonomy" id="48095"/>
    <lineage>
        <taxon>Eukaryota</taxon>
        <taxon>Fungi</taxon>
        <taxon>Dikarya</taxon>
        <taxon>Ascomycota</taxon>
        <taxon>Pezizomycotina</taxon>
        <taxon>Dothideomycetes</taxon>
        <taxon>Pleosporomycetidae</taxon>
        <taxon>Pleosporales</taxon>
        <taxon>Pleosporineae</taxon>
        <taxon>Pleosporaceae</taxon>
        <taxon>Alternaria</taxon>
        <taxon>Alternaria sect. Porri</taxon>
    </lineage>
</organism>
<dbReference type="GeneID" id="96085051"/>
<dbReference type="SMART" id="SM00184">
    <property type="entry name" value="RING"/>
    <property type="match status" value="1"/>
</dbReference>
<accession>A0ABR3UKQ3</accession>
<proteinExistence type="predicted"/>
<reference evidence="3 4" key="1">
    <citation type="submission" date="2024-09" db="EMBL/GenBank/DDBJ databases">
        <title>T2T genomes of carrot and Alternaria dauci and their utility for understanding host-pathogen interaction during carrot leaf blight disease.</title>
        <authorList>
            <person name="Liu W."/>
            <person name="Xu S."/>
            <person name="Ou C."/>
            <person name="Liu X."/>
            <person name="Zhuang F."/>
            <person name="Deng X.W."/>
        </authorList>
    </citation>
    <scope>NUCLEOTIDE SEQUENCE [LARGE SCALE GENOMIC DNA]</scope>
    <source>
        <strain evidence="3 4">A2016</strain>
    </source>
</reference>
<evidence type="ECO:0000259" key="2">
    <source>
        <dbReference type="PROSITE" id="PS50089"/>
    </source>
</evidence>
<dbReference type="EMBL" id="JBHGVX010000004">
    <property type="protein sequence ID" value="KAL1796189.1"/>
    <property type="molecule type" value="Genomic_DNA"/>
</dbReference>
<dbReference type="PROSITE" id="PS50089">
    <property type="entry name" value="ZF_RING_2"/>
    <property type="match status" value="1"/>
</dbReference>
<dbReference type="SUPFAM" id="SSF57850">
    <property type="entry name" value="RING/U-box"/>
    <property type="match status" value="1"/>
</dbReference>
<keyword evidence="1" id="KW-0863">Zinc-finger</keyword>
<dbReference type="CDD" id="cd16448">
    <property type="entry name" value="RING-H2"/>
    <property type="match status" value="1"/>
</dbReference>
<evidence type="ECO:0000313" key="3">
    <source>
        <dbReference type="EMBL" id="KAL1796189.1"/>
    </source>
</evidence>
<dbReference type="Gene3D" id="3.30.40.10">
    <property type="entry name" value="Zinc/RING finger domain, C3HC4 (zinc finger)"/>
    <property type="match status" value="1"/>
</dbReference>
<comment type="caution">
    <text evidence="3">The sequence shown here is derived from an EMBL/GenBank/DDBJ whole genome shotgun (WGS) entry which is preliminary data.</text>
</comment>
<dbReference type="InterPro" id="IPR001841">
    <property type="entry name" value="Znf_RING"/>
</dbReference>
<evidence type="ECO:0000256" key="1">
    <source>
        <dbReference type="PROSITE-ProRule" id="PRU00175"/>
    </source>
</evidence>
<dbReference type="RefSeq" id="XP_069306773.1">
    <property type="nucleotide sequence ID" value="XM_069451294.1"/>
</dbReference>
<evidence type="ECO:0000313" key="4">
    <source>
        <dbReference type="Proteomes" id="UP001578633"/>
    </source>
</evidence>
<name>A0ABR3UKQ3_9PLEO</name>
<keyword evidence="1" id="KW-0862">Zinc</keyword>
<dbReference type="InterPro" id="IPR013083">
    <property type="entry name" value="Znf_RING/FYVE/PHD"/>
</dbReference>
<feature type="domain" description="RING-type" evidence="2">
    <location>
        <begin position="33"/>
        <end position="117"/>
    </location>
</feature>
<sequence>MAMSAAPTLSASYTEFLECTLLPVETPPADANCGICREHFIKNEEKDSLDYLNYCTTTQSRLLAAALAAAMEEEEVIHGEPVQIRNCGHLFHKDCISQWVTGDVLAAHNLRSCPLCKTELVRYGLPARVEYFLLETTKAQDEVNALETQYILAYTPVQRLEELAEDVANIMEEFKYDTNNLSQPTRNLLFTHVHEVLNKQKIWGRDMDYLAQLLLDGHSIPDAIDIWYTFKLDFAREDFNTQSKMLGEQMNPLITRLHDLEYALRDLSADVVGAGGFTMTAFEVQYNSEISGWYEEVLIGMQQWRCFYDDTAMKIEYAVMFAEWMLAIIGQVRNQLSWLDAIARVEREDGAEEAWGAVTVETLEVDLDGMEVEDATYSQEMLLSDDREPDARVWMY</sequence>
<keyword evidence="1" id="KW-0479">Metal-binding</keyword>
<dbReference type="Proteomes" id="UP001578633">
    <property type="component" value="Chromosome 4"/>
</dbReference>
<dbReference type="Pfam" id="PF13639">
    <property type="entry name" value="zf-RING_2"/>
    <property type="match status" value="1"/>
</dbReference>
<protein>
    <recommendedName>
        <fullName evidence="2">RING-type domain-containing protein</fullName>
    </recommendedName>
</protein>
<keyword evidence="4" id="KW-1185">Reference proteome</keyword>
<gene>
    <name evidence="3" type="ORF">ACET3X_004729</name>
</gene>